<sequence>MSYHVIYITLLALLSSTISPVYSQQRFEIAVGNRNGGDVIKREYYEYTPPGERQNRRQASPFGGFVPGIFIVVASSALQWYNEGRAVRDAKLLAKAEREVAELDPSAPFDELNDGKLVHITGDITTNQGLTDPVHGLHRPDALQLIRETEAYEWNERKSESRRRVSETETKVEVFYRYNKQWSNRHIDSSRFQSPSNHYNPQPRLSVGRSAMTVSDAKICNGLRIPPDLINQISSNDVWNGGVITTSNNQFVSPVSLERGAGLAGNDNAVVLANENKLYFSERKSQSELLASGSSQPGTGVSNIPIVRSLPYPEVGDVKVSWKEIKAPRDGVSILAKQEAGSLVPWSHNNDGHYVYTLLPGNHSARSMISHLIDKSKTLTKILRIGGWIGNFIGLNIFLSCIPALVKLLPFGIGSLLEPLVSLATSTIALGASIGLSFSVIALAWLRFRPLFAVFLGVVSGAGFIGPYYYARSKRSSEVFEMDNALNVDAL</sequence>
<dbReference type="GO" id="GO:0005789">
    <property type="term" value="C:endoplasmic reticulum membrane"/>
    <property type="evidence" value="ECO:0007669"/>
    <property type="project" value="UniProtKB-SubCell"/>
</dbReference>
<accession>A0ABD3NML9</accession>
<evidence type="ECO:0000313" key="12">
    <source>
        <dbReference type="EMBL" id="KAL3775986.1"/>
    </source>
</evidence>
<organism evidence="12 13">
    <name type="scientific">Cyclotella atomus</name>
    <dbReference type="NCBI Taxonomy" id="382360"/>
    <lineage>
        <taxon>Eukaryota</taxon>
        <taxon>Sar</taxon>
        <taxon>Stramenopiles</taxon>
        <taxon>Ochrophyta</taxon>
        <taxon>Bacillariophyta</taxon>
        <taxon>Coscinodiscophyceae</taxon>
        <taxon>Thalassiosirophycidae</taxon>
        <taxon>Stephanodiscales</taxon>
        <taxon>Stephanodiscaceae</taxon>
        <taxon>Cyclotella</taxon>
    </lineage>
</organism>
<evidence type="ECO:0000256" key="8">
    <source>
        <dbReference type="ARBA" id="ARBA00023136"/>
    </source>
</evidence>
<feature type="chain" id="PRO_5044829526" description="Transmembrane protein" evidence="11">
    <location>
        <begin position="24"/>
        <end position="491"/>
    </location>
</feature>
<evidence type="ECO:0000313" key="13">
    <source>
        <dbReference type="Proteomes" id="UP001530400"/>
    </source>
</evidence>
<name>A0ABD3NML9_9STRA</name>
<feature type="transmembrane region" description="Helical" evidence="10">
    <location>
        <begin position="451"/>
        <end position="471"/>
    </location>
</feature>
<evidence type="ECO:0000256" key="11">
    <source>
        <dbReference type="SAM" id="SignalP"/>
    </source>
</evidence>
<evidence type="ECO:0000256" key="10">
    <source>
        <dbReference type="SAM" id="Phobius"/>
    </source>
</evidence>
<evidence type="ECO:0000256" key="6">
    <source>
        <dbReference type="ARBA" id="ARBA00022824"/>
    </source>
</evidence>
<evidence type="ECO:0000256" key="1">
    <source>
        <dbReference type="ARBA" id="ARBA00004127"/>
    </source>
</evidence>
<evidence type="ECO:0000256" key="2">
    <source>
        <dbReference type="ARBA" id="ARBA00004259"/>
    </source>
</evidence>
<comment type="similarity">
    <text evidence="4">Belongs to the TMEM43 family.</text>
</comment>
<dbReference type="PANTHER" id="PTHR13416:SF2">
    <property type="entry name" value="TRANSMEMBRANE PROTEIN 43"/>
    <property type="match status" value="1"/>
</dbReference>
<proteinExistence type="inferred from homology"/>
<dbReference type="InterPro" id="IPR012430">
    <property type="entry name" value="TMEM43_fam"/>
</dbReference>
<keyword evidence="9" id="KW-0539">Nucleus</keyword>
<reference evidence="12 13" key="1">
    <citation type="submission" date="2024-10" db="EMBL/GenBank/DDBJ databases">
        <title>Updated reference genomes for cyclostephanoid diatoms.</title>
        <authorList>
            <person name="Roberts W.R."/>
            <person name="Alverson A.J."/>
        </authorList>
    </citation>
    <scope>NUCLEOTIDE SEQUENCE [LARGE SCALE GENOMIC DNA]</scope>
    <source>
        <strain evidence="12 13">AJA010-31</strain>
    </source>
</reference>
<dbReference type="AlphaFoldDB" id="A0ABD3NML9"/>
<evidence type="ECO:0000256" key="7">
    <source>
        <dbReference type="ARBA" id="ARBA00022989"/>
    </source>
</evidence>
<keyword evidence="11" id="KW-0732">Signal</keyword>
<dbReference type="EMBL" id="JALLPJ020001124">
    <property type="protein sequence ID" value="KAL3775986.1"/>
    <property type="molecule type" value="Genomic_DNA"/>
</dbReference>
<feature type="transmembrane region" description="Helical" evidence="10">
    <location>
        <begin position="420"/>
        <end position="445"/>
    </location>
</feature>
<evidence type="ECO:0000256" key="9">
    <source>
        <dbReference type="ARBA" id="ARBA00023242"/>
    </source>
</evidence>
<keyword evidence="8 10" id="KW-0472">Membrane</keyword>
<evidence type="ECO:0000256" key="5">
    <source>
        <dbReference type="ARBA" id="ARBA00022692"/>
    </source>
</evidence>
<comment type="caution">
    <text evidence="12">The sequence shown here is derived from an EMBL/GenBank/DDBJ whole genome shotgun (WGS) entry which is preliminary data.</text>
</comment>
<keyword evidence="7 10" id="KW-1133">Transmembrane helix</keyword>
<evidence type="ECO:0000256" key="3">
    <source>
        <dbReference type="ARBA" id="ARBA00004586"/>
    </source>
</evidence>
<keyword evidence="13" id="KW-1185">Reference proteome</keyword>
<dbReference type="Proteomes" id="UP001530400">
    <property type="component" value="Unassembled WGS sequence"/>
</dbReference>
<dbReference type="GO" id="GO:0005635">
    <property type="term" value="C:nuclear envelope"/>
    <property type="evidence" value="ECO:0007669"/>
    <property type="project" value="UniProtKB-SubCell"/>
</dbReference>
<dbReference type="Pfam" id="PF07787">
    <property type="entry name" value="TMEM43"/>
    <property type="match status" value="1"/>
</dbReference>
<gene>
    <name evidence="12" type="ORF">ACHAWO_003951</name>
</gene>
<evidence type="ECO:0008006" key="14">
    <source>
        <dbReference type="Google" id="ProtNLM"/>
    </source>
</evidence>
<feature type="transmembrane region" description="Helical" evidence="10">
    <location>
        <begin position="385"/>
        <end position="408"/>
    </location>
</feature>
<protein>
    <recommendedName>
        <fullName evidence="14">Transmembrane protein</fullName>
    </recommendedName>
</protein>
<evidence type="ECO:0000256" key="4">
    <source>
        <dbReference type="ARBA" id="ARBA00006627"/>
    </source>
</evidence>
<dbReference type="PANTHER" id="PTHR13416">
    <property type="match status" value="1"/>
</dbReference>
<feature type="signal peptide" evidence="11">
    <location>
        <begin position="1"/>
        <end position="23"/>
    </location>
</feature>
<keyword evidence="5 10" id="KW-0812">Transmembrane</keyword>
<keyword evidence="6" id="KW-0256">Endoplasmic reticulum</keyword>
<comment type="subcellular location">
    <subcellularLocation>
        <location evidence="1">Endomembrane system</location>
        <topology evidence="1">Multi-pass membrane protein</topology>
    </subcellularLocation>
    <subcellularLocation>
        <location evidence="3">Endoplasmic reticulum membrane</location>
    </subcellularLocation>
    <subcellularLocation>
        <location evidence="2">Nucleus envelope</location>
    </subcellularLocation>
</comment>